<evidence type="ECO:0000313" key="9">
    <source>
        <dbReference type="RefSeq" id="XP_026100709.1"/>
    </source>
</evidence>
<dbReference type="RefSeq" id="XP_026100707.1">
    <property type="nucleotide sequence ID" value="XM_026244922.1"/>
</dbReference>
<dbReference type="KEGG" id="caua:113071618"/>
<name>A0A6P6MWF7_CARAU</name>
<dbReference type="SUPFAM" id="SSF56204">
    <property type="entry name" value="Hect, E3 ligase catalytic domain"/>
    <property type="match status" value="1"/>
</dbReference>
<dbReference type="InterPro" id="IPR035983">
    <property type="entry name" value="Hect_E3_ubiquitin_ligase"/>
</dbReference>
<sequence length="671" mass="75827">MAEEDELYNFLRNRGVPEDTLNRMIEQKIDHSTVITMDDNTLERFLPALGDRVALRHYCDNGNHVKQSRKLSLLEKLRKKMKLGHASNFSEDAGEKEECGSTRKSMIGNKNAYKDTRRIELGWIHNGKQVRTKCGGGTRKLSVPKTAGYDDLIELGKELFFPLGQSKKGPQVSFSFKIYDFQECEMPHDITVGGLYESVKLGILRFYLVSLDLEESEASLDDLETSDTPSEQQHDDCYITGETYLSSDDEIQFGPVEDPDYTSDDTLYIDAHQEEIPSQSRDVTHVVTHQEEIPSQSRDVTHVVTHQEEIPSQSRDVTHVVTHQEEIPSQSRDVTHVVTHQDSAPKVLRLHRVNIIHDMIEQFKDASFVETRLSVVFVDECGIDASGVARDAYSGFWEAFFLNCADGETDCVPALQPEYGKEEWEAVGRILLKGYQDHGFFPVKLSLAFAVCLLHGENKVTPDMLIESFLRFVTPFEKDIISSVLEGREYDMDDLLDILSRMGGHAVPDGDAIKDTIIQTAHKQLIQEPMYALKMMAASAQCTLKSLLPTVSAVLALYESKIPTAKGIIALLKPNEKQPSHSKTMQFLKLFIRSLDKDKLHKFLRFTTGADVICVSHIDVEFTDVRGLQRCPVAHTCGPLLQIPCTYSTYSEFRREFGSVLDANYLKMDLL</sequence>
<organism evidence="4 8">
    <name type="scientific">Carassius auratus</name>
    <name type="common">Goldfish</name>
    <dbReference type="NCBI Taxonomy" id="7957"/>
    <lineage>
        <taxon>Eukaryota</taxon>
        <taxon>Metazoa</taxon>
        <taxon>Chordata</taxon>
        <taxon>Craniata</taxon>
        <taxon>Vertebrata</taxon>
        <taxon>Euteleostomi</taxon>
        <taxon>Actinopterygii</taxon>
        <taxon>Neopterygii</taxon>
        <taxon>Teleostei</taxon>
        <taxon>Ostariophysi</taxon>
        <taxon>Cypriniformes</taxon>
        <taxon>Cyprinidae</taxon>
        <taxon>Cyprininae</taxon>
        <taxon>Carassius</taxon>
    </lineage>
</organism>
<dbReference type="OrthoDB" id="10038899at2759"/>
<dbReference type="Proteomes" id="UP000515129">
    <property type="component" value="Unplaced"/>
</dbReference>
<evidence type="ECO:0000313" key="4">
    <source>
        <dbReference type="Proteomes" id="UP000515129"/>
    </source>
</evidence>
<reference evidence="5 6" key="1">
    <citation type="submission" date="2025-04" db="UniProtKB">
        <authorList>
            <consortium name="RefSeq"/>
        </authorList>
    </citation>
    <scope>IDENTIFICATION</scope>
    <source>
        <strain evidence="5 6">Wakin</strain>
        <tissue evidence="5 6">Muscle</tissue>
    </source>
</reference>
<dbReference type="GO" id="GO:0004842">
    <property type="term" value="F:ubiquitin-protein transferase activity"/>
    <property type="evidence" value="ECO:0007669"/>
    <property type="project" value="InterPro"/>
</dbReference>
<keyword evidence="4" id="KW-1185">Reference proteome</keyword>
<accession>A0A6P6MWF7</accession>
<evidence type="ECO:0000313" key="7">
    <source>
        <dbReference type="RefSeq" id="XP_026100707.1"/>
    </source>
</evidence>
<keyword evidence="1" id="KW-0808">Transferase</keyword>
<gene>
    <name evidence="5 6 7 8 9" type="primary">LOC113071618</name>
</gene>
<dbReference type="Gene3D" id="3.30.2410.10">
    <property type="entry name" value="Hect, E3 ligase catalytic domain"/>
    <property type="match status" value="1"/>
</dbReference>
<feature type="domain" description="HECT" evidence="3">
    <location>
        <begin position="578"/>
        <end position="655"/>
    </location>
</feature>
<evidence type="ECO:0000313" key="6">
    <source>
        <dbReference type="RefSeq" id="XP_026100706.1"/>
    </source>
</evidence>
<evidence type="ECO:0000313" key="5">
    <source>
        <dbReference type="RefSeq" id="XP_026100705.1"/>
    </source>
</evidence>
<proteinExistence type="predicted"/>
<dbReference type="RefSeq" id="XP_026100709.1">
    <property type="nucleotide sequence ID" value="XM_026244924.1"/>
</dbReference>
<evidence type="ECO:0000259" key="3">
    <source>
        <dbReference type="Pfam" id="PF00632"/>
    </source>
</evidence>
<dbReference type="RefSeq" id="XP_026100705.1">
    <property type="nucleotide sequence ID" value="XM_026244920.1"/>
</dbReference>
<dbReference type="RefSeq" id="XP_026100706.1">
    <property type="nucleotide sequence ID" value="XM_026244921.1"/>
</dbReference>
<evidence type="ECO:0000256" key="2">
    <source>
        <dbReference type="ARBA" id="ARBA00022786"/>
    </source>
</evidence>
<keyword evidence="2" id="KW-0833">Ubl conjugation pathway</keyword>
<evidence type="ECO:0000313" key="8">
    <source>
        <dbReference type="RefSeq" id="XP_026100708.1"/>
    </source>
</evidence>
<dbReference type="Gene3D" id="3.90.1750.10">
    <property type="entry name" value="Hect, E3 ligase catalytic domains"/>
    <property type="match status" value="1"/>
</dbReference>
<dbReference type="InterPro" id="IPR000569">
    <property type="entry name" value="HECT_dom"/>
</dbReference>
<dbReference type="Pfam" id="PF00632">
    <property type="entry name" value="HECT"/>
    <property type="match status" value="1"/>
</dbReference>
<evidence type="ECO:0000256" key="1">
    <source>
        <dbReference type="ARBA" id="ARBA00022679"/>
    </source>
</evidence>
<dbReference type="RefSeq" id="XP_026100708.1">
    <property type="nucleotide sequence ID" value="XM_026244923.1"/>
</dbReference>
<protein>
    <submittedName>
        <fullName evidence="5 6">Uncharacterized protein LOC113071618 isoform X1</fullName>
    </submittedName>
</protein>
<dbReference type="AlphaFoldDB" id="A0A6P6MWF7"/>
<dbReference type="GeneID" id="113071618"/>